<dbReference type="EMBL" id="QZCG01000017">
    <property type="protein sequence ID" value="RJE82298.1"/>
    <property type="molecule type" value="Genomic_DNA"/>
</dbReference>
<reference evidence="3" key="1">
    <citation type="submission" date="2018-09" db="EMBL/GenBank/DDBJ databases">
        <title>Acidovorax cavernicola nov. sp. isolated from Gruta de las Maravillas (Aracena, Spain).</title>
        <authorList>
            <person name="Jurado V."/>
            <person name="Gutierrez-Patricio S."/>
            <person name="Gonzalez-Pimentel J.L."/>
            <person name="Miller A.Z."/>
            <person name="Laiz L."/>
            <person name="Saiz-Jimenez C."/>
        </authorList>
    </citation>
    <scope>NUCLEOTIDE SEQUENCE [LARGE SCALE GENOMIC DNA]</scope>
    <source>
        <strain evidence="3">1011MAR3C25</strain>
    </source>
</reference>
<dbReference type="Proteomes" id="UP000284202">
    <property type="component" value="Unassembled WGS sequence"/>
</dbReference>
<feature type="compositionally biased region" description="Polar residues" evidence="1">
    <location>
        <begin position="63"/>
        <end position="73"/>
    </location>
</feature>
<keyword evidence="3" id="KW-1185">Reference proteome</keyword>
<evidence type="ECO:0000313" key="2">
    <source>
        <dbReference type="EMBL" id="RJE82298.1"/>
    </source>
</evidence>
<gene>
    <name evidence="2" type="ORF">D3P04_20550</name>
</gene>
<dbReference type="AlphaFoldDB" id="A0A418SMY0"/>
<protein>
    <submittedName>
        <fullName evidence="2">Uncharacterized protein</fullName>
    </submittedName>
</protein>
<name>A0A418SMY0_9RHOB</name>
<proteinExistence type="predicted"/>
<organism evidence="2 3">
    <name type="scientific">Paracoccus onubensis</name>
    <dbReference type="NCBI Taxonomy" id="1675788"/>
    <lineage>
        <taxon>Bacteria</taxon>
        <taxon>Pseudomonadati</taxon>
        <taxon>Pseudomonadota</taxon>
        <taxon>Alphaproteobacteria</taxon>
        <taxon>Rhodobacterales</taxon>
        <taxon>Paracoccaceae</taxon>
        <taxon>Paracoccus</taxon>
    </lineage>
</organism>
<evidence type="ECO:0000256" key="1">
    <source>
        <dbReference type="SAM" id="MobiDB-lite"/>
    </source>
</evidence>
<feature type="region of interest" description="Disordered" evidence="1">
    <location>
        <begin position="63"/>
        <end position="106"/>
    </location>
</feature>
<sequence length="106" mass="11830">MTLADIQVDVPEFACLRVIRLWVGYRGSDRNTCNHSEPRSARPSGGRLRVVFLTLWRNLRMTSGPQDDVTQAPAQRGGRALHGGPMGLDSTRGRSHRHPFLQAKPL</sequence>
<accession>A0A418SMY0</accession>
<comment type="caution">
    <text evidence="2">The sequence shown here is derived from an EMBL/GenBank/DDBJ whole genome shotgun (WGS) entry which is preliminary data.</text>
</comment>
<evidence type="ECO:0000313" key="3">
    <source>
        <dbReference type="Proteomes" id="UP000284202"/>
    </source>
</evidence>